<accession>A0A1C6SGW4</accession>
<protein>
    <submittedName>
        <fullName evidence="2">Uncharacterized protein</fullName>
    </submittedName>
</protein>
<dbReference type="Proteomes" id="UP000199413">
    <property type="component" value="Unassembled WGS sequence"/>
</dbReference>
<gene>
    <name evidence="2" type="ORF">GA0070624_3735</name>
</gene>
<feature type="compositionally biased region" description="Basic and acidic residues" evidence="1">
    <location>
        <begin position="31"/>
        <end position="40"/>
    </location>
</feature>
<evidence type="ECO:0000256" key="1">
    <source>
        <dbReference type="SAM" id="MobiDB-lite"/>
    </source>
</evidence>
<organism evidence="2 3">
    <name type="scientific">Micromonospora rhizosphaerae</name>
    <dbReference type="NCBI Taxonomy" id="568872"/>
    <lineage>
        <taxon>Bacteria</taxon>
        <taxon>Bacillati</taxon>
        <taxon>Actinomycetota</taxon>
        <taxon>Actinomycetes</taxon>
        <taxon>Micromonosporales</taxon>
        <taxon>Micromonosporaceae</taxon>
        <taxon>Micromonospora</taxon>
    </lineage>
</organism>
<dbReference type="AlphaFoldDB" id="A0A1C6SGW4"/>
<sequence length="59" mass="6664">MRLKRWSVAGLVAVLDRVIVFPESTGWPCPRDGDHDDFRRVRMTQAPEADSPQAATTRP</sequence>
<evidence type="ECO:0000313" key="2">
    <source>
        <dbReference type="EMBL" id="SCL28657.1"/>
    </source>
</evidence>
<feature type="region of interest" description="Disordered" evidence="1">
    <location>
        <begin position="24"/>
        <end position="59"/>
    </location>
</feature>
<name>A0A1C6SGW4_9ACTN</name>
<keyword evidence="3" id="KW-1185">Reference proteome</keyword>
<reference evidence="3" key="1">
    <citation type="submission" date="2016-06" db="EMBL/GenBank/DDBJ databases">
        <authorList>
            <person name="Varghese N."/>
            <person name="Submissions Spin"/>
        </authorList>
    </citation>
    <scope>NUCLEOTIDE SEQUENCE [LARGE SCALE GENOMIC DNA]</scope>
    <source>
        <strain evidence="3">DSM 45431</strain>
    </source>
</reference>
<dbReference type="EMBL" id="FMHV01000002">
    <property type="protein sequence ID" value="SCL28657.1"/>
    <property type="molecule type" value="Genomic_DNA"/>
</dbReference>
<evidence type="ECO:0000313" key="3">
    <source>
        <dbReference type="Proteomes" id="UP000199413"/>
    </source>
</evidence>
<proteinExistence type="predicted"/>